<dbReference type="GO" id="GO:0005886">
    <property type="term" value="C:plasma membrane"/>
    <property type="evidence" value="ECO:0007669"/>
    <property type="project" value="UniProtKB-SubCell"/>
</dbReference>
<feature type="transmembrane region" description="Helical" evidence="6">
    <location>
        <begin position="96"/>
        <end position="115"/>
    </location>
</feature>
<evidence type="ECO:0000313" key="9">
    <source>
        <dbReference type="Proteomes" id="UP000323521"/>
    </source>
</evidence>
<evidence type="ECO:0000256" key="2">
    <source>
        <dbReference type="ARBA" id="ARBA00022475"/>
    </source>
</evidence>
<dbReference type="KEGG" id="fwa:DCMF_15680"/>
<evidence type="ECO:0000313" key="8">
    <source>
        <dbReference type="EMBL" id="ATW28646.1"/>
    </source>
</evidence>
<reference evidence="8 9" key="1">
    <citation type="submission" date="2016-10" db="EMBL/GenBank/DDBJ databases">
        <title>Complete Genome Sequence of Peptococcaceae strain DCMF.</title>
        <authorList>
            <person name="Edwards R.J."/>
            <person name="Holland S.I."/>
            <person name="Deshpande N.P."/>
            <person name="Wong Y.K."/>
            <person name="Ertan H."/>
            <person name="Manefield M."/>
            <person name="Russell T.L."/>
            <person name="Lee M.J."/>
        </authorList>
    </citation>
    <scope>NUCLEOTIDE SEQUENCE [LARGE SCALE GENOMIC DNA]</scope>
    <source>
        <strain evidence="8 9">DCMF</strain>
    </source>
</reference>
<evidence type="ECO:0000256" key="4">
    <source>
        <dbReference type="ARBA" id="ARBA00022989"/>
    </source>
</evidence>
<keyword evidence="9" id="KW-1185">Reference proteome</keyword>
<feature type="domain" description="Type II secretion system protein GspF" evidence="7">
    <location>
        <begin position="162"/>
        <end position="287"/>
    </location>
</feature>
<feature type="transmembrane region" description="Helical" evidence="6">
    <location>
        <begin position="271"/>
        <end position="295"/>
    </location>
</feature>
<keyword evidence="2" id="KW-1003">Cell membrane</keyword>
<comment type="subcellular location">
    <subcellularLocation>
        <location evidence="1">Cell membrane</location>
        <topology evidence="1">Multi-pass membrane protein</topology>
    </subcellularLocation>
</comment>
<keyword evidence="5 6" id="KW-0472">Membrane</keyword>
<accession>A0A3G1L1I0</accession>
<dbReference type="PANTHER" id="PTHR35007">
    <property type="entry name" value="INTEGRAL MEMBRANE PROTEIN-RELATED"/>
    <property type="match status" value="1"/>
</dbReference>
<protein>
    <recommendedName>
        <fullName evidence="7">Type II secretion system protein GspF domain-containing protein</fullName>
    </recommendedName>
</protein>
<keyword evidence="3 6" id="KW-0812">Transmembrane</keyword>
<proteinExistence type="predicted"/>
<name>A0A3G1L1I0_FORW1</name>
<evidence type="ECO:0000256" key="1">
    <source>
        <dbReference type="ARBA" id="ARBA00004651"/>
    </source>
</evidence>
<dbReference type="InterPro" id="IPR018076">
    <property type="entry name" value="T2SS_GspF_dom"/>
</dbReference>
<evidence type="ECO:0000256" key="6">
    <source>
        <dbReference type="SAM" id="Phobius"/>
    </source>
</evidence>
<evidence type="ECO:0000256" key="5">
    <source>
        <dbReference type="ARBA" id="ARBA00023136"/>
    </source>
</evidence>
<gene>
    <name evidence="8" type="ORF">DCMF_15680</name>
</gene>
<dbReference type="EMBL" id="CP017634">
    <property type="protein sequence ID" value="ATW28646.1"/>
    <property type="molecule type" value="Genomic_DNA"/>
</dbReference>
<feature type="transmembrane region" description="Helical" evidence="6">
    <location>
        <begin position="121"/>
        <end position="143"/>
    </location>
</feature>
<sequence length="300" mass="33906">MGFITGCSFIYGIYLIVAADRLQIEKRLKQIKQKAVPKHEINEELQRSFFDRVIRPILKWVSLITSRFTPVKKRVDLEKKLLLAGRPMGLTSYEFISLYYAMAVLFGLISCSLAFAARLNILTQMVCGLWGLFLGYFMVELYLRMKTRSRQEQISKQIPDVLDLLTVSVEAGLGFDSALSRVVQKVKGPISAEFSTALQEIKMGKQRKDALKDLGSRTGVEELNAFISAVIQADQLGVSIGNVLRVQSAQQRNARRQRIEEKAMKAPIKMLLPMVFFIFPTIFIVILAPAVIQLIENLSK</sequence>
<dbReference type="AlphaFoldDB" id="A0A3G1L1I0"/>
<evidence type="ECO:0000259" key="7">
    <source>
        <dbReference type="Pfam" id="PF00482"/>
    </source>
</evidence>
<dbReference type="Proteomes" id="UP000323521">
    <property type="component" value="Chromosome"/>
</dbReference>
<dbReference type="PANTHER" id="PTHR35007:SF2">
    <property type="entry name" value="PILUS ASSEMBLE PROTEIN"/>
    <property type="match status" value="1"/>
</dbReference>
<organism evidence="8 9">
    <name type="scientific">Formimonas warabiya</name>
    <dbReference type="NCBI Taxonomy" id="1761012"/>
    <lineage>
        <taxon>Bacteria</taxon>
        <taxon>Bacillati</taxon>
        <taxon>Bacillota</taxon>
        <taxon>Clostridia</taxon>
        <taxon>Eubacteriales</taxon>
        <taxon>Peptococcaceae</taxon>
        <taxon>Candidatus Formimonas</taxon>
    </lineage>
</organism>
<evidence type="ECO:0000256" key="3">
    <source>
        <dbReference type="ARBA" id="ARBA00022692"/>
    </source>
</evidence>
<dbReference type="Pfam" id="PF00482">
    <property type="entry name" value="T2SSF"/>
    <property type="match status" value="1"/>
</dbReference>
<keyword evidence="4 6" id="KW-1133">Transmembrane helix</keyword>